<comment type="similarity">
    <text evidence="1 5">Belongs to the transferase hexapeptide repeat family.</text>
</comment>
<evidence type="ECO:0000313" key="7">
    <source>
        <dbReference type="EMBL" id="QBE99476.1"/>
    </source>
</evidence>
<reference evidence="7 8" key="1">
    <citation type="submission" date="2019-01" db="EMBL/GenBank/DDBJ databases">
        <title>PMF-metabolizing Aryl O-demethylase.</title>
        <authorList>
            <person name="Kim M."/>
        </authorList>
    </citation>
    <scope>NUCLEOTIDE SEQUENCE [LARGE SCALE GENOMIC DNA]</scope>
    <source>
        <strain evidence="7 8">PMF1</strain>
    </source>
</reference>
<dbReference type="GO" id="GO:0008870">
    <property type="term" value="F:galactoside O-acetyltransferase activity"/>
    <property type="evidence" value="ECO:0007669"/>
    <property type="project" value="TreeGrafter"/>
</dbReference>
<dbReference type="EMBL" id="CP035945">
    <property type="protein sequence ID" value="QBE99476.1"/>
    <property type="molecule type" value="Genomic_DNA"/>
</dbReference>
<dbReference type="PANTHER" id="PTHR43017:SF1">
    <property type="entry name" value="ACETYLTRANSFERASE YJL218W-RELATED"/>
    <property type="match status" value="1"/>
</dbReference>
<name>A0A4P6M4L0_9FIRM</name>
<evidence type="ECO:0000256" key="4">
    <source>
        <dbReference type="ARBA" id="ARBA00023315"/>
    </source>
</evidence>
<dbReference type="SUPFAM" id="SSF51161">
    <property type="entry name" value="Trimeric LpxA-like enzymes"/>
    <property type="match status" value="1"/>
</dbReference>
<dbReference type="Pfam" id="PF12464">
    <property type="entry name" value="Mac"/>
    <property type="match status" value="1"/>
</dbReference>
<keyword evidence="2 5" id="KW-0808">Transferase</keyword>
<dbReference type="InterPro" id="IPR001451">
    <property type="entry name" value="Hexapep"/>
</dbReference>
<evidence type="ECO:0000259" key="6">
    <source>
        <dbReference type="SMART" id="SM01266"/>
    </source>
</evidence>
<feature type="domain" description="Maltose/galactoside acetyltransferase" evidence="6">
    <location>
        <begin position="4"/>
        <end position="58"/>
    </location>
</feature>
<dbReference type="InterPro" id="IPR011004">
    <property type="entry name" value="Trimer_LpxA-like_sf"/>
</dbReference>
<evidence type="ECO:0000256" key="1">
    <source>
        <dbReference type="ARBA" id="ARBA00007274"/>
    </source>
</evidence>
<accession>A0A4P6M4L0</accession>
<protein>
    <recommendedName>
        <fullName evidence="5">Acetyltransferase</fullName>
        <ecNumber evidence="5">2.3.1.-</ecNumber>
    </recommendedName>
</protein>
<keyword evidence="3" id="KW-0677">Repeat</keyword>
<evidence type="ECO:0000256" key="5">
    <source>
        <dbReference type="RuleBase" id="RU367021"/>
    </source>
</evidence>
<dbReference type="Proteomes" id="UP000289794">
    <property type="component" value="Chromosome"/>
</dbReference>
<evidence type="ECO:0000256" key="2">
    <source>
        <dbReference type="ARBA" id="ARBA00022679"/>
    </source>
</evidence>
<dbReference type="KEGG" id="bpro:PMF13cell1_05053"/>
<dbReference type="FunFam" id="2.160.10.10:FF:000008">
    <property type="entry name" value="Maltose O-acetyltransferase"/>
    <property type="match status" value="1"/>
</dbReference>
<gene>
    <name evidence="7" type="primary">lacA_5</name>
    <name evidence="7" type="ORF">PMF13cell1_05053</name>
</gene>
<dbReference type="Pfam" id="PF00132">
    <property type="entry name" value="Hexapep"/>
    <property type="match status" value="1"/>
</dbReference>
<dbReference type="PANTHER" id="PTHR43017">
    <property type="entry name" value="GALACTOSIDE O-ACETYLTRANSFERASE"/>
    <property type="match status" value="1"/>
</dbReference>
<dbReference type="CDD" id="cd03357">
    <property type="entry name" value="LbH_MAT_GAT"/>
    <property type="match status" value="1"/>
</dbReference>
<evidence type="ECO:0000256" key="3">
    <source>
        <dbReference type="ARBA" id="ARBA00022737"/>
    </source>
</evidence>
<dbReference type="Gene3D" id="2.160.10.10">
    <property type="entry name" value="Hexapeptide repeat proteins"/>
    <property type="match status" value="1"/>
</dbReference>
<organism evidence="7 8">
    <name type="scientific">Blautia producta</name>
    <dbReference type="NCBI Taxonomy" id="33035"/>
    <lineage>
        <taxon>Bacteria</taxon>
        <taxon>Bacillati</taxon>
        <taxon>Bacillota</taxon>
        <taxon>Clostridia</taxon>
        <taxon>Lachnospirales</taxon>
        <taxon>Lachnospiraceae</taxon>
        <taxon>Blautia</taxon>
    </lineage>
</organism>
<dbReference type="AlphaFoldDB" id="A0A4P6M4L0"/>
<evidence type="ECO:0000313" key="8">
    <source>
        <dbReference type="Proteomes" id="UP000289794"/>
    </source>
</evidence>
<dbReference type="InterPro" id="IPR018357">
    <property type="entry name" value="Hexapep_transf_CS"/>
</dbReference>
<dbReference type="SMART" id="SM01266">
    <property type="entry name" value="Mac"/>
    <property type="match status" value="1"/>
</dbReference>
<keyword evidence="4 5" id="KW-0012">Acyltransferase</keyword>
<dbReference type="EC" id="2.3.1.-" evidence="5"/>
<proteinExistence type="inferred from homology"/>
<dbReference type="RefSeq" id="WP_130182523.1">
    <property type="nucleotide sequence ID" value="NZ_CP035945.1"/>
</dbReference>
<dbReference type="InterPro" id="IPR024688">
    <property type="entry name" value="Mac_dom"/>
</dbReference>
<dbReference type="InterPro" id="IPR039369">
    <property type="entry name" value="LacA-like"/>
</dbReference>
<dbReference type="PROSITE" id="PS00101">
    <property type="entry name" value="HEXAPEP_TRANSFERASES"/>
    <property type="match status" value="1"/>
</dbReference>
<sequence length="210" mass="23150">MTQKERMLKEMLYYPADTVLAGERAKAKELCFDFNQCRPSHGEKRVAILKELLGKTGENVWMEQPIYFDYGCNTEVGENFFANANCVILDVAKVTIGKNVMFAPNVSLYTAGHPLHPETRNSGWEYGIGISIGDNVWVGGNVVINPGVHIGNNVVIGSGSVVTKDIPDNCVAVGNPARVIKEITDEDKKYYFKDRLFETGGEITDGSQTP</sequence>